<proteinExistence type="predicted"/>
<dbReference type="HOGENOM" id="CLU_125132_0_0_1"/>
<keyword evidence="2" id="KW-1185">Reference proteome</keyword>
<name>G0PN98_CAEBE</name>
<reference evidence="2" key="1">
    <citation type="submission" date="2011-07" db="EMBL/GenBank/DDBJ databases">
        <authorList>
            <consortium name="Caenorhabditis brenneri Sequencing and Analysis Consortium"/>
            <person name="Wilson R.K."/>
        </authorList>
    </citation>
    <scope>NUCLEOTIDE SEQUENCE [LARGE SCALE GENOMIC DNA]</scope>
    <source>
        <strain evidence="2">PB2801</strain>
    </source>
</reference>
<dbReference type="Proteomes" id="UP000008068">
    <property type="component" value="Unassembled WGS sequence"/>
</dbReference>
<dbReference type="EMBL" id="GL381767">
    <property type="protein sequence ID" value="EGT40301.1"/>
    <property type="molecule type" value="Genomic_DNA"/>
</dbReference>
<evidence type="ECO:0008006" key="3">
    <source>
        <dbReference type="Google" id="ProtNLM"/>
    </source>
</evidence>
<dbReference type="AlphaFoldDB" id="G0PN98"/>
<organism evidence="2">
    <name type="scientific">Caenorhabditis brenneri</name>
    <name type="common">Nematode worm</name>
    <dbReference type="NCBI Taxonomy" id="135651"/>
    <lineage>
        <taxon>Eukaryota</taxon>
        <taxon>Metazoa</taxon>
        <taxon>Ecdysozoa</taxon>
        <taxon>Nematoda</taxon>
        <taxon>Chromadorea</taxon>
        <taxon>Rhabditida</taxon>
        <taxon>Rhabditina</taxon>
        <taxon>Rhabditomorpha</taxon>
        <taxon>Rhabditoidea</taxon>
        <taxon>Rhabditidae</taxon>
        <taxon>Peloderinae</taxon>
        <taxon>Caenorhabditis</taxon>
    </lineage>
</organism>
<dbReference type="InParanoid" id="G0PN98"/>
<accession>G0PN98</accession>
<sequence>MAGFISRTTNVTDNFSIWNWILCQLRLQNRTPSLKKLAQKFLMDHTHFHLTKNEFEKYVTEEMVEGIHKEELPRSDVLYLLHKFELVISYRVHEILERRYKIEIHVDCYGRLKQCYEDHRSAILIIP</sequence>
<protein>
    <recommendedName>
        <fullName evidence="3">SPK domain-containing protein</fullName>
    </recommendedName>
</protein>
<gene>
    <name evidence="1" type="ORF">CAEBREN_06140</name>
</gene>
<evidence type="ECO:0000313" key="2">
    <source>
        <dbReference type="Proteomes" id="UP000008068"/>
    </source>
</evidence>
<evidence type="ECO:0000313" key="1">
    <source>
        <dbReference type="EMBL" id="EGT40301.1"/>
    </source>
</evidence>